<gene>
    <name evidence="1" type="ORF">MLD38_030799</name>
</gene>
<protein>
    <submittedName>
        <fullName evidence="1">Uncharacterized protein</fullName>
    </submittedName>
</protein>
<evidence type="ECO:0000313" key="2">
    <source>
        <dbReference type="Proteomes" id="UP001057402"/>
    </source>
</evidence>
<sequence>MGDDDLERKRIITRAQWLRAAILGASDGLLTTTSLILGICAAQQDRRTMILSGISGALAGAFSGAVGEYVSVSTQRDLEKMMIDKCLDGDDNRKEKDLEMGQSGCETPNSSGNESPARGAPTTHGEWLLKLGTLGGSPRKPHKAGINEAGGFEVDALANPYIAAGASGISFLCGAIVPIMPTLFVPSPEMRVVVFLLAVVASVVLALLGGAGAYLGGSSIRISAIRVLVGGWIAMGVTYCLLKAFDTGS</sequence>
<evidence type="ECO:0000313" key="1">
    <source>
        <dbReference type="EMBL" id="KAI4325394.1"/>
    </source>
</evidence>
<proteinExistence type="predicted"/>
<organism evidence="1 2">
    <name type="scientific">Melastoma candidum</name>
    <dbReference type="NCBI Taxonomy" id="119954"/>
    <lineage>
        <taxon>Eukaryota</taxon>
        <taxon>Viridiplantae</taxon>
        <taxon>Streptophyta</taxon>
        <taxon>Embryophyta</taxon>
        <taxon>Tracheophyta</taxon>
        <taxon>Spermatophyta</taxon>
        <taxon>Magnoliopsida</taxon>
        <taxon>eudicotyledons</taxon>
        <taxon>Gunneridae</taxon>
        <taxon>Pentapetalae</taxon>
        <taxon>rosids</taxon>
        <taxon>malvids</taxon>
        <taxon>Myrtales</taxon>
        <taxon>Melastomataceae</taxon>
        <taxon>Melastomatoideae</taxon>
        <taxon>Melastomateae</taxon>
        <taxon>Melastoma</taxon>
    </lineage>
</organism>
<comment type="caution">
    <text evidence="1">The sequence shown here is derived from an EMBL/GenBank/DDBJ whole genome shotgun (WGS) entry which is preliminary data.</text>
</comment>
<reference evidence="2" key="1">
    <citation type="journal article" date="2023" name="Front. Plant Sci.">
        <title>Chromosomal-level genome assembly of Melastoma candidum provides insights into trichome evolution.</title>
        <authorList>
            <person name="Zhong Y."/>
            <person name="Wu W."/>
            <person name="Sun C."/>
            <person name="Zou P."/>
            <person name="Liu Y."/>
            <person name="Dai S."/>
            <person name="Zhou R."/>
        </authorList>
    </citation>
    <scope>NUCLEOTIDE SEQUENCE [LARGE SCALE GENOMIC DNA]</scope>
</reference>
<name>A0ACB9MMT7_9MYRT</name>
<keyword evidence="2" id="KW-1185">Reference proteome</keyword>
<accession>A0ACB9MMT7</accession>
<dbReference type="EMBL" id="CM042888">
    <property type="protein sequence ID" value="KAI4325394.1"/>
    <property type="molecule type" value="Genomic_DNA"/>
</dbReference>
<dbReference type="Proteomes" id="UP001057402">
    <property type="component" value="Chromosome 9"/>
</dbReference>